<dbReference type="GO" id="GO:0003735">
    <property type="term" value="F:structural constituent of ribosome"/>
    <property type="evidence" value="ECO:0007669"/>
    <property type="project" value="InterPro"/>
</dbReference>
<dbReference type="Pfam" id="PF00237">
    <property type="entry name" value="Ribosomal_L22"/>
    <property type="match status" value="1"/>
</dbReference>
<keyword evidence="5 7" id="KW-0687">Ribonucleoprotein</keyword>
<reference evidence="12 13" key="1">
    <citation type="journal article" date="2016" name="Nat. Commun.">
        <title>Thousands of microbial genomes shed light on interconnected biogeochemical processes in an aquifer system.</title>
        <authorList>
            <person name="Anantharaman K."/>
            <person name="Brown C.T."/>
            <person name="Hug L.A."/>
            <person name="Sharon I."/>
            <person name="Castelle C.J."/>
            <person name="Probst A.J."/>
            <person name="Thomas B.C."/>
            <person name="Singh A."/>
            <person name="Wilkins M.J."/>
            <person name="Karaoz U."/>
            <person name="Brodie E.L."/>
            <person name="Williams K.H."/>
            <person name="Hubbard S.S."/>
            <person name="Banfield J.F."/>
        </authorList>
    </citation>
    <scope>NUCLEOTIDE SEQUENCE [LARGE SCALE GENOMIC DNA]</scope>
</reference>
<keyword evidence="2 7" id="KW-0699">rRNA-binding</keyword>
<keyword evidence="4 7" id="KW-0689">Ribosomal protein</keyword>
<proteinExistence type="inferred from homology"/>
<evidence type="ECO:0000256" key="5">
    <source>
        <dbReference type="ARBA" id="ARBA00023274"/>
    </source>
</evidence>
<dbReference type="GO" id="GO:0006412">
    <property type="term" value="P:translation"/>
    <property type="evidence" value="ECO:0007669"/>
    <property type="project" value="UniProtKB-UniRule"/>
</dbReference>
<evidence type="ECO:0000256" key="9">
    <source>
        <dbReference type="RuleBase" id="RU004006"/>
    </source>
</evidence>
<dbReference type="Proteomes" id="UP000176527">
    <property type="component" value="Unassembled WGS sequence"/>
</dbReference>
<comment type="similarity">
    <text evidence="1 7 8">Belongs to the universal ribosomal protein uL22 family.</text>
</comment>
<evidence type="ECO:0000256" key="3">
    <source>
        <dbReference type="ARBA" id="ARBA00022884"/>
    </source>
</evidence>
<evidence type="ECO:0000256" key="7">
    <source>
        <dbReference type="HAMAP-Rule" id="MF_01331"/>
    </source>
</evidence>
<evidence type="ECO:0000256" key="6">
    <source>
        <dbReference type="ARBA" id="ARBA00035207"/>
    </source>
</evidence>
<evidence type="ECO:0000256" key="8">
    <source>
        <dbReference type="RuleBase" id="RU004005"/>
    </source>
</evidence>
<dbReference type="InterPro" id="IPR036394">
    <property type="entry name" value="Ribosomal_uL22_sf"/>
</dbReference>
<evidence type="ECO:0000256" key="2">
    <source>
        <dbReference type="ARBA" id="ARBA00022730"/>
    </source>
</evidence>
<dbReference type="PANTHER" id="PTHR13501">
    <property type="entry name" value="CHLOROPLAST 50S RIBOSOMAL PROTEIN L22-RELATED"/>
    <property type="match status" value="1"/>
</dbReference>
<feature type="compositionally biased region" description="Basic and acidic residues" evidence="11">
    <location>
        <begin position="140"/>
        <end position="152"/>
    </location>
</feature>
<dbReference type="NCBIfam" id="TIGR01044">
    <property type="entry name" value="rplV_bact"/>
    <property type="match status" value="1"/>
</dbReference>
<dbReference type="SUPFAM" id="SSF54843">
    <property type="entry name" value="Ribosomal protein L22"/>
    <property type="match status" value="1"/>
</dbReference>
<evidence type="ECO:0000256" key="11">
    <source>
        <dbReference type="SAM" id="MobiDB-lite"/>
    </source>
</evidence>
<evidence type="ECO:0000256" key="10">
    <source>
        <dbReference type="RuleBase" id="RU004008"/>
    </source>
</evidence>
<comment type="function">
    <text evidence="7 10">This protein binds specifically to 23S rRNA; its binding is stimulated by other ribosomal proteins, e.g., L4, L17, and L20. It is important during the early stages of 50S assembly. It makes multiple contacts with different domains of the 23S rRNA in the assembled 50S subunit and ribosome.</text>
</comment>
<evidence type="ECO:0000313" key="12">
    <source>
        <dbReference type="EMBL" id="OGE38561.1"/>
    </source>
</evidence>
<name>A0A1F5KDA0_9BACT</name>
<dbReference type="CDD" id="cd00336">
    <property type="entry name" value="Ribosomal_L22"/>
    <property type="match status" value="1"/>
</dbReference>
<dbReference type="PANTHER" id="PTHR13501:SF8">
    <property type="entry name" value="LARGE RIBOSOMAL SUBUNIT PROTEIN UL22M"/>
    <property type="match status" value="1"/>
</dbReference>
<dbReference type="Gene3D" id="3.90.470.10">
    <property type="entry name" value="Ribosomal protein L22/L17"/>
    <property type="match status" value="1"/>
</dbReference>
<comment type="function">
    <text evidence="7">The globular domain of the protein is located near the polypeptide exit tunnel on the outside of the subunit, while an extended beta-hairpin is found that lines the wall of the exit tunnel in the center of the 70S ribosome.</text>
</comment>
<dbReference type="GO" id="GO:0019843">
    <property type="term" value="F:rRNA binding"/>
    <property type="evidence" value="ECO:0007669"/>
    <property type="project" value="UniProtKB-UniRule"/>
</dbReference>
<gene>
    <name evidence="7" type="primary">rplV</name>
    <name evidence="12" type="ORF">A3F00_01555</name>
</gene>
<comment type="caution">
    <text evidence="12">The sequence shown here is derived from an EMBL/GenBank/DDBJ whole genome shotgun (WGS) entry which is preliminary data.</text>
</comment>
<evidence type="ECO:0000256" key="1">
    <source>
        <dbReference type="ARBA" id="ARBA00009451"/>
    </source>
</evidence>
<dbReference type="EMBL" id="MFDE01000018">
    <property type="protein sequence ID" value="OGE38561.1"/>
    <property type="molecule type" value="Genomic_DNA"/>
</dbReference>
<dbReference type="GO" id="GO:0022625">
    <property type="term" value="C:cytosolic large ribosomal subunit"/>
    <property type="evidence" value="ECO:0007669"/>
    <property type="project" value="TreeGrafter"/>
</dbReference>
<keyword evidence="3 7" id="KW-0694">RNA-binding</keyword>
<dbReference type="InterPro" id="IPR047867">
    <property type="entry name" value="Ribosomal_uL22_bac/org-type"/>
</dbReference>
<protein>
    <recommendedName>
        <fullName evidence="6 7">Large ribosomal subunit protein uL22</fullName>
    </recommendedName>
</protein>
<comment type="subunit">
    <text evidence="7 9">Part of the 50S ribosomal subunit.</text>
</comment>
<evidence type="ECO:0000313" key="13">
    <source>
        <dbReference type="Proteomes" id="UP000176527"/>
    </source>
</evidence>
<dbReference type="InterPro" id="IPR001063">
    <property type="entry name" value="Ribosomal_uL22"/>
</dbReference>
<dbReference type="HAMAP" id="MF_01331_B">
    <property type="entry name" value="Ribosomal_uL22_B"/>
    <property type="match status" value="1"/>
</dbReference>
<sequence>MQIQTIQKFIHTSPRKLRLVSDMVRKMEPEKALESLRFTNKAAAGELVKAIQTVLANAKQKGMEKVSFEKIEINEGPKMKRFRAGAKGRAKPYKRRMAHIKIVLTDELRIKKQETRNKLKTKTHNVEKKIGVDDSAVETKLTEGGETESSKK</sequence>
<accession>A0A1F5KDA0</accession>
<organism evidence="12 13">
    <name type="scientific">Candidatus Daviesbacteria bacterium RIFCSPHIGHO2_12_FULL_37_11</name>
    <dbReference type="NCBI Taxonomy" id="1797777"/>
    <lineage>
        <taxon>Bacteria</taxon>
        <taxon>Candidatus Daviesiibacteriota</taxon>
    </lineage>
</organism>
<dbReference type="AlphaFoldDB" id="A0A1F5KDA0"/>
<feature type="region of interest" description="Disordered" evidence="11">
    <location>
        <begin position="131"/>
        <end position="152"/>
    </location>
</feature>
<evidence type="ECO:0000256" key="4">
    <source>
        <dbReference type="ARBA" id="ARBA00022980"/>
    </source>
</evidence>
<dbReference type="InterPro" id="IPR005727">
    <property type="entry name" value="Ribosomal_uL22_bac/chlpt-type"/>
</dbReference>